<protein>
    <recommendedName>
        <fullName evidence="1">2EXR domain-containing protein</fullName>
    </recommendedName>
</protein>
<dbReference type="PANTHER" id="PTHR35910:SF1">
    <property type="entry name" value="2EXR DOMAIN-CONTAINING PROTEIN"/>
    <property type="match status" value="1"/>
</dbReference>
<feature type="domain" description="2EXR" evidence="1">
    <location>
        <begin position="56"/>
        <end position="171"/>
    </location>
</feature>
<dbReference type="OrthoDB" id="3544503at2759"/>
<accession>A0A2J6R5T0</accession>
<dbReference type="InterPro" id="IPR045518">
    <property type="entry name" value="2EXR"/>
</dbReference>
<proteinExistence type="predicted"/>
<dbReference type="Pfam" id="PF20150">
    <property type="entry name" value="2EXR"/>
    <property type="match status" value="1"/>
</dbReference>
<reference evidence="2 3" key="1">
    <citation type="submission" date="2016-04" db="EMBL/GenBank/DDBJ databases">
        <title>A degradative enzymes factory behind the ericoid mycorrhizal symbiosis.</title>
        <authorList>
            <consortium name="DOE Joint Genome Institute"/>
            <person name="Martino E."/>
            <person name="Morin E."/>
            <person name="Grelet G."/>
            <person name="Kuo A."/>
            <person name="Kohler A."/>
            <person name="Daghino S."/>
            <person name="Barry K."/>
            <person name="Choi C."/>
            <person name="Cichocki N."/>
            <person name="Clum A."/>
            <person name="Copeland A."/>
            <person name="Hainaut M."/>
            <person name="Haridas S."/>
            <person name="Labutti K."/>
            <person name="Lindquist E."/>
            <person name="Lipzen A."/>
            <person name="Khouja H.-R."/>
            <person name="Murat C."/>
            <person name="Ohm R."/>
            <person name="Olson A."/>
            <person name="Spatafora J."/>
            <person name="Veneault-Fourrey C."/>
            <person name="Henrissat B."/>
            <person name="Grigoriev I."/>
            <person name="Martin F."/>
            <person name="Perotto S."/>
        </authorList>
    </citation>
    <scope>NUCLEOTIDE SEQUENCE [LARGE SCALE GENOMIC DNA]</scope>
    <source>
        <strain evidence="2 3">F</strain>
    </source>
</reference>
<evidence type="ECO:0000313" key="2">
    <source>
        <dbReference type="EMBL" id="PMD33887.1"/>
    </source>
</evidence>
<dbReference type="EMBL" id="KZ613955">
    <property type="protein sequence ID" value="PMD33887.1"/>
    <property type="molecule type" value="Genomic_DNA"/>
</dbReference>
<gene>
    <name evidence="2" type="ORF">L207DRAFT_605766</name>
</gene>
<dbReference type="Proteomes" id="UP000235786">
    <property type="component" value="Unassembled WGS sequence"/>
</dbReference>
<evidence type="ECO:0000313" key="3">
    <source>
        <dbReference type="Proteomes" id="UP000235786"/>
    </source>
</evidence>
<dbReference type="AlphaFoldDB" id="A0A2J6R5T0"/>
<name>A0A2J6R5T0_HYAVF</name>
<dbReference type="PANTHER" id="PTHR35910">
    <property type="entry name" value="2EXR DOMAIN-CONTAINING PROTEIN"/>
    <property type="match status" value="1"/>
</dbReference>
<evidence type="ECO:0000259" key="1">
    <source>
        <dbReference type="Pfam" id="PF20150"/>
    </source>
</evidence>
<keyword evidence="3" id="KW-1185">Reference proteome</keyword>
<organism evidence="2 3">
    <name type="scientific">Hyaloscypha variabilis (strain UAMH 11265 / GT02V1 / F)</name>
    <name type="common">Meliniomyces variabilis</name>
    <dbReference type="NCBI Taxonomy" id="1149755"/>
    <lineage>
        <taxon>Eukaryota</taxon>
        <taxon>Fungi</taxon>
        <taxon>Dikarya</taxon>
        <taxon>Ascomycota</taxon>
        <taxon>Pezizomycotina</taxon>
        <taxon>Leotiomycetes</taxon>
        <taxon>Helotiales</taxon>
        <taxon>Hyaloscyphaceae</taxon>
        <taxon>Hyaloscypha</taxon>
        <taxon>Hyaloscypha variabilis</taxon>
    </lineage>
</organism>
<sequence length="334" mass="38794">MPNLDAEALPTHCLLTISLARKRSKKKMKYSTINTKDEKMWNYTEDEMTAIPSRIFPHFPDLAEELQSLIWTCVLSQQTIIECVYRSDLKRFWAFGSKTAIHDTAIPDPAMRLVRPLYMMPCITVKHWEREFAQDWEQGWQPEWGPRRKNKKHVRFRSAEPIYMHPQKDIIYLPDIHSMDVDTFINQESSHAIENLAVHSSVALELNKARFWALFDASPAGKLIRGLPNLKTLHIIEGEYTGSEASIKNGGQQRLSLVGVKEGEDTAIKYSSGAARHKIKHPWNSGVAESIRKIFIERILVEDAIEQYKKYQPGWKWNVPELQFHELKREVIEE</sequence>